<protein>
    <submittedName>
        <fullName evidence="2">Uncharacterized protein</fullName>
    </submittedName>
</protein>
<gene>
    <name evidence="2" type="ORF">M9Y10_025300</name>
</gene>
<evidence type="ECO:0000313" key="3">
    <source>
        <dbReference type="Proteomes" id="UP001470230"/>
    </source>
</evidence>
<comment type="caution">
    <text evidence="2">The sequence shown here is derived from an EMBL/GenBank/DDBJ whole genome shotgun (WGS) entry which is preliminary data.</text>
</comment>
<feature type="transmembrane region" description="Helical" evidence="1">
    <location>
        <begin position="107"/>
        <end position="125"/>
    </location>
</feature>
<proteinExistence type="predicted"/>
<feature type="transmembrane region" description="Helical" evidence="1">
    <location>
        <begin position="132"/>
        <end position="150"/>
    </location>
</feature>
<dbReference type="EMBL" id="JAPFFF010000036">
    <property type="protein sequence ID" value="KAK8843109.1"/>
    <property type="molecule type" value="Genomic_DNA"/>
</dbReference>
<name>A0ABR2HA45_9EUKA</name>
<evidence type="ECO:0000256" key="1">
    <source>
        <dbReference type="SAM" id="Phobius"/>
    </source>
</evidence>
<keyword evidence="3" id="KW-1185">Reference proteome</keyword>
<sequence length="159" mass="18459">MYENETAPLINSIDSTPLMNENGGQISKENNDNHSNPRNLSYEIQLCRGNDVNLLIRGNDIFNAIGEKDKSKMKFTLNISPIPIQRIENENYDYNRFSTCSDIFADFLVYLIILSFVFVFTFAAFEKFKEKNYLQFFGLLLIASLLYVTLEFSKNNFFN</sequence>
<keyword evidence="1" id="KW-0812">Transmembrane</keyword>
<organism evidence="2 3">
    <name type="scientific">Tritrichomonas musculus</name>
    <dbReference type="NCBI Taxonomy" id="1915356"/>
    <lineage>
        <taxon>Eukaryota</taxon>
        <taxon>Metamonada</taxon>
        <taxon>Parabasalia</taxon>
        <taxon>Tritrichomonadida</taxon>
        <taxon>Tritrichomonadidae</taxon>
        <taxon>Tritrichomonas</taxon>
    </lineage>
</organism>
<reference evidence="2 3" key="1">
    <citation type="submission" date="2024-04" db="EMBL/GenBank/DDBJ databases">
        <title>Tritrichomonas musculus Genome.</title>
        <authorList>
            <person name="Alves-Ferreira E."/>
            <person name="Grigg M."/>
            <person name="Lorenzi H."/>
            <person name="Galac M."/>
        </authorList>
    </citation>
    <scope>NUCLEOTIDE SEQUENCE [LARGE SCALE GENOMIC DNA]</scope>
    <source>
        <strain evidence="2 3">EAF2021</strain>
    </source>
</reference>
<accession>A0ABR2HA45</accession>
<keyword evidence="1" id="KW-1133">Transmembrane helix</keyword>
<evidence type="ECO:0000313" key="2">
    <source>
        <dbReference type="EMBL" id="KAK8843109.1"/>
    </source>
</evidence>
<keyword evidence="1" id="KW-0472">Membrane</keyword>
<dbReference type="Proteomes" id="UP001470230">
    <property type="component" value="Unassembled WGS sequence"/>
</dbReference>